<evidence type="ECO:0000313" key="3">
    <source>
        <dbReference type="Proteomes" id="UP000676310"/>
    </source>
</evidence>
<dbReference type="SMART" id="SM00384">
    <property type="entry name" value="AT_hook"/>
    <property type="match status" value="7"/>
</dbReference>
<feature type="compositionally biased region" description="Acidic residues" evidence="1">
    <location>
        <begin position="267"/>
        <end position="292"/>
    </location>
</feature>
<dbReference type="EMBL" id="CAJRGZ010000019">
    <property type="protein sequence ID" value="CAG5159157.1"/>
    <property type="molecule type" value="Genomic_DNA"/>
</dbReference>
<dbReference type="AlphaFoldDB" id="A0A8J2I2V2"/>
<keyword evidence="3" id="KW-1185">Reference proteome</keyword>
<name>A0A8J2I2V2_9PLEO</name>
<feature type="compositionally biased region" description="Acidic residues" evidence="1">
    <location>
        <begin position="308"/>
        <end position="333"/>
    </location>
</feature>
<feature type="compositionally biased region" description="Basic residues" evidence="1">
    <location>
        <begin position="148"/>
        <end position="157"/>
    </location>
</feature>
<gene>
    <name evidence="2" type="ORF">ALTATR162_LOCUS5442</name>
</gene>
<dbReference type="RefSeq" id="XP_043168996.1">
    <property type="nucleotide sequence ID" value="XM_043313061.1"/>
</dbReference>
<organism evidence="2 3">
    <name type="scientific">Alternaria atra</name>
    <dbReference type="NCBI Taxonomy" id="119953"/>
    <lineage>
        <taxon>Eukaryota</taxon>
        <taxon>Fungi</taxon>
        <taxon>Dikarya</taxon>
        <taxon>Ascomycota</taxon>
        <taxon>Pezizomycotina</taxon>
        <taxon>Dothideomycetes</taxon>
        <taxon>Pleosporomycetidae</taxon>
        <taxon>Pleosporales</taxon>
        <taxon>Pleosporineae</taxon>
        <taxon>Pleosporaceae</taxon>
        <taxon>Alternaria</taxon>
        <taxon>Alternaria sect. Ulocladioides</taxon>
    </lineage>
</organism>
<dbReference type="PRINTS" id="PR00929">
    <property type="entry name" value="ATHOOK"/>
</dbReference>
<evidence type="ECO:0000256" key="1">
    <source>
        <dbReference type="SAM" id="MobiDB-lite"/>
    </source>
</evidence>
<dbReference type="GO" id="GO:0003677">
    <property type="term" value="F:DNA binding"/>
    <property type="evidence" value="ECO:0007669"/>
    <property type="project" value="InterPro"/>
</dbReference>
<protein>
    <submittedName>
        <fullName evidence="2">Uncharacterized protein</fullName>
    </submittedName>
</protein>
<feature type="compositionally biased region" description="Low complexity" evidence="1">
    <location>
        <begin position="211"/>
        <end position="222"/>
    </location>
</feature>
<dbReference type="Proteomes" id="UP000676310">
    <property type="component" value="Unassembled WGS sequence"/>
</dbReference>
<dbReference type="Pfam" id="PF02178">
    <property type="entry name" value="AT_hook"/>
    <property type="match status" value="6"/>
</dbReference>
<dbReference type="GeneID" id="67017221"/>
<feature type="region of interest" description="Disordered" evidence="1">
    <location>
        <begin position="1"/>
        <end position="133"/>
    </location>
</feature>
<proteinExistence type="predicted"/>
<accession>A0A8J2I2V2</accession>
<dbReference type="OrthoDB" id="3798269at2759"/>
<reference evidence="2" key="1">
    <citation type="submission" date="2021-05" db="EMBL/GenBank/DDBJ databases">
        <authorList>
            <person name="Stam R."/>
        </authorList>
    </citation>
    <scope>NUCLEOTIDE SEQUENCE</scope>
    <source>
        <strain evidence="2">CS162</strain>
    </source>
</reference>
<comment type="caution">
    <text evidence="2">The sequence shown here is derived from an EMBL/GenBank/DDBJ whole genome shotgun (WGS) entry which is preliminary data.</text>
</comment>
<sequence length="365" mass="39841">MPPKARNAPGRRAAATEEAPIALPLKRGRAPKADAVEAILEPPKKRGRPAKAKAEEPVVEAAPEPKKRGRPPKVAPEPAIEAPVVKKGRGRPKKEVLSAQEEVPVKNRRGRPRKTDVIADAPPAIRKRGRPARTAAIDLNRVVGSSRIGKRSSPRTKAKAEPVARRLDPRVRSKLRIRLPPAKKTITAESVTKPGLKPTARRGRPPNNTVPAPKEPAVAKPAKPTKPAKPLAPRKMRGHTVRQIPDRYVAQVDEYLQELIAANASPVEEEQAEDEVQGEDGSIAEDTAEDGQDALVSSEQDREQYQEYSDDGGIDVDGAEDAEELPENVEFLEENNRNNKSPEDDDDNNGRDENAEPVQQVEVSI</sequence>
<dbReference type="InterPro" id="IPR017956">
    <property type="entry name" value="AT_hook_DNA-bd_motif"/>
</dbReference>
<feature type="region of interest" description="Disordered" evidence="1">
    <location>
        <begin position="145"/>
        <end position="243"/>
    </location>
</feature>
<feature type="region of interest" description="Disordered" evidence="1">
    <location>
        <begin position="261"/>
        <end position="365"/>
    </location>
</feature>
<feature type="compositionally biased region" description="Basic and acidic residues" evidence="1">
    <location>
        <begin position="334"/>
        <end position="354"/>
    </location>
</feature>
<feature type="compositionally biased region" description="Basic and acidic residues" evidence="1">
    <location>
        <begin position="158"/>
        <end position="171"/>
    </location>
</feature>
<evidence type="ECO:0000313" key="2">
    <source>
        <dbReference type="EMBL" id="CAG5159157.1"/>
    </source>
</evidence>